<organism evidence="1 2">
    <name type="scientific">Gordonia phage Jace</name>
    <dbReference type="NCBI Taxonomy" id="2182360"/>
    <lineage>
        <taxon>Viruses</taxon>
        <taxon>Duplodnaviria</taxon>
        <taxon>Heunggongvirae</taxon>
        <taxon>Uroviricota</taxon>
        <taxon>Caudoviricetes</taxon>
        <taxon>Jacevirus</taxon>
        <taxon>Jacevirus jace</taxon>
    </lineage>
</organism>
<dbReference type="Proteomes" id="UP000246975">
    <property type="component" value="Segment"/>
</dbReference>
<reference evidence="1 2" key="1">
    <citation type="submission" date="2018-03" db="EMBL/GenBank/DDBJ databases">
        <authorList>
            <person name="Garlena R.A."/>
            <person name="Russell D.A."/>
            <person name="Pope W.H."/>
            <person name="Jacobs-Sera D."/>
            <person name="Hatfull G.F."/>
        </authorList>
    </citation>
    <scope>NUCLEOTIDE SEQUENCE [LARGE SCALE GENOMIC DNA]</scope>
</reference>
<dbReference type="EMBL" id="MH153804">
    <property type="protein sequence ID" value="AWN03679.1"/>
    <property type="molecule type" value="Genomic_DNA"/>
</dbReference>
<name>A0A2U8UJ32_9CAUD</name>
<proteinExistence type="predicted"/>
<keyword evidence="2" id="KW-1185">Reference proteome</keyword>
<protein>
    <submittedName>
        <fullName evidence="1">Uncharacterized protein</fullName>
    </submittedName>
</protein>
<gene>
    <name evidence="1" type="primary">59</name>
    <name evidence="1" type="ORF">PBI_JACE_59</name>
</gene>
<accession>A0A2U8UJ32</accession>
<dbReference type="KEGG" id="vg:54992223"/>
<dbReference type="GeneID" id="54992223"/>
<evidence type="ECO:0000313" key="1">
    <source>
        <dbReference type="EMBL" id="AWN03679.1"/>
    </source>
</evidence>
<dbReference type="RefSeq" id="YP_009801705.1">
    <property type="nucleotide sequence ID" value="NC_047974.1"/>
</dbReference>
<sequence length="110" mass="12037">MSRYTITPTEAHNAAAEIMSEYDEIRTYSGRGMFGRECLALVGSGGSGAPTEFMFDLAVALSTDGDGDVELWDVRERITALANDMRTDSLGRSTVYYWPNVTVDGVLNDD</sequence>
<evidence type="ECO:0000313" key="2">
    <source>
        <dbReference type="Proteomes" id="UP000246975"/>
    </source>
</evidence>